<organism evidence="3 4">
    <name type="scientific">Trifolium medium</name>
    <dbReference type="NCBI Taxonomy" id="97028"/>
    <lineage>
        <taxon>Eukaryota</taxon>
        <taxon>Viridiplantae</taxon>
        <taxon>Streptophyta</taxon>
        <taxon>Embryophyta</taxon>
        <taxon>Tracheophyta</taxon>
        <taxon>Spermatophyta</taxon>
        <taxon>Magnoliopsida</taxon>
        <taxon>eudicotyledons</taxon>
        <taxon>Gunneridae</taxon>
        <taxon>Pentapetalae</taxon>
        <taxon>rosids</taxon>
        <taxon>fabids</taxon>
        <taxon>Fabales</taxon>
        <taxon>Fabaceae</taxon>
        <taxon>Papilionoideae</taxon>
        <taxon>50 kb inversion clade</taxon>
        <taxon>NPAAA clade</taxon>
        <taxon>Hologalegina</taxon>
        <taxon>IRL clade</taxon>
        <taxon>Trifolieae</taxon>
        <taxon>Trifolium</taxon>
    </lineage>
</organism>
<keyword evidence="4" id="KW-1185">Reference proteome</keyword>
<protein>
    <submittedName>
        <fullName evidence="3">Copia-type polyprotein</fullName>
    </submittedName>
</protein>
<dbReference type="Pfam" id="PF07727">
    <property type="entry name" value="RVT_2"/>
    <property type="match status" value="1"/>
</dbReference>
<dbReference type="InterPro" id="IPR013103">
    <property type="entry name" value="RVT_2"/>
</dbReference>
<gene>
    <name evidence="3" type="ORF">A2U01_0014297</name>
</gene>
<accession>A0A392N307</accession>
<feature type="compositionally biased region" description="Acidic residues" evidence="1">
    <location>
        <begin position="1"/>
        <end position="28"/>
    </location>
</feature>
<dbReference type="Proteomes" id="UP000265520">
    <property type="component" value="Unassembled WGS sequence"/>
</dbReference>
<sequence length="201" mass="22850">MSEDMDTGSTEAEDEQEVEQDLSSEDEQLGPRVKKVPGHFKDFVLRSGAEEEQELQNLAFYSTYEDPETYDEACKSQVWKDAMDVEIKAIEANNTWELWSKGHWSKMGLQNQINNFKQSMMKKFSMSDLGKMKYFLGVEVSQTDEGIHQMKYATEILAKFGMENCNSVSSPIVTGCRLVKNEGGKAIDAKSYKQMIHGKTN</sequence>
<feature type="region of interest" description="Disordered" evidence="1">
    <location>
        <begin position="1"/>
        <end position="33"/>
    </location>
</feature>
<comment type="caution">
    <text evidence="3">The sequence shown here is derived from an EMBL/GenBank/DDBJ whole genome shotgun (WGS) entry which is preliminary data.</text>
</comment>
<dbReference type="EMBL" id="LXQA010024739">
    <property type="protein sequence ID" value="MCH93348.1"/>
    <property type="molecule type" value="Genomic_DNA"/>
</dbReference>
<feature type="domain" description="Reverse transcriptase Ty1/copia-type" evidence="2">
    <location>
        <begin position="111"/>
        <end position="173"/>
    </location>
</feature>
<proteinExistence type="predicted"/>
<reference evidence="3 4" key="1">
    <citation type="journal article" date="2018" name="Front. Plant Sci.">
        <title>Red Clover (Trifolium pratense) and Zigzag Clover (T. medium) - A Picture of Genomic Similarities and Differences.</title>
        <authorList>
            <person name="Dluhosova J."/>
            <person name="Istvanek J."/>
            <person name="Nedelnik J."/>
            <person name="Repkova J."/>
        </authorList>
    </citation>
    <scope>NUCLEOTIDE SEQUENCE [LARGE SCALE GENOMIC DNA]</scope>
    <source>
        <strain evidence="4">cv. 10/8</strain>
        <tissue evidence="3">Leaf</tissue>
    </source>
</reference>
<evidence type="ECO:0000313" key="3">
    <source>
        <dbReference type="EMBL" id="MCH93348.1"/>
    </source>
</evidence>
<evidence type="ECO:0000313" key="4">
    <source>
        <dbReference type="Proteomes" id="UP000265520"/>
    </source>
</evidence>
<name>A0A392N307_9FABA</name>
<evidence type="ECO:0000259" key="2">
    <source>
        <dbReference type="Pfam" id="PF07727"/>
    </source>
</evidence>
<evidence type="ECO:0000256" key="1">
    <source>
        <dbReference type="SAM" id="MobiDB-lite"/>
    </source>
</evidence>
<dbReference type="AlphaFoldDB" id="A0A392N307"/>